<protein>
    <submittedName>
        <fullName evidence="4">S-layer homology domain-containing protein</fullName>
    </submittedName>
</protein>
<sequence>MKFKRATMSVFLIFTFFISTISSNFVSAVTVADYSGGVARMKQLGIVNAAVVSNAMTRGQFAKSVVIAADLEDGALGMRGATIFPDITSDSEMSGYVNILLNKGLISGMADGNFHPEIAITYQEICTVIVKLLGYVDGDLVGTYPSNYISKAKTLGITDDLSYQKGDRVTYRAVAVMFDRLLDTNIKAAIGSATTAVTYSDSIKLYSDCIVQDNSESYDKLAKNEVLTDKGVFSVPANVAKLQVGATYRIKLENGGITKVYGKVREPVSITANTIVGNVVNYDEDGTTKSMILPSSIIYYYHGVKEAYTSVSSLLKANSSIVFDYNTKVSSSYAVIIDPIYSDPELASNIDVNSDTLGNIVFNENTKIIKNGQAILKSDIKETDVVYSVTDLNGGNKYILAVENYVEGYITDIPADSNSLYDIQIDKVNYNYSDDMDITKLASFKDGDLVRLVRDKDDKLLDIKNIENKTGTLAEYIILGTSATSDDLSNNEILTDKGTFTCLSGVTSPEVGAKYKLYVDGTVITKIDKKENTTENYAVTEKVGTDMKWENDKDSTSNMKLPKATVYYHNGEKVNYNVAVTGINLYSSIMLSKNSANNGYEYAVIIDPVFSIPKVYRSGDTSFLKEMDDSEYSFVYSNEMYTENTLSVNYNDVVYFVSDIWNKNRYIYASRKSAFGDIDAFTPNKINATSIKINGTTYEIGKYFDKNKLEKYYSGNFIKVILGEDGSIVDIY</sequence>
<name>A0AA47EJ99_9CLOT</name>
<dbReference type="EMBL" id="CP086239">
    <property type="protein sequence ID" value="WAG60439.1"/>
    <property type="molecule type" value="Genomic_DNA"/>
</dbReference>
<reference evidence="4" key="1">
    <citation type="submission" date="2021-11" db="EMBL/GenBank/DDBJ databases">
        <title>Clostridia strains as spoilage organisms.</title>
        <authorList>
            <person name="Wambui J."/>
            <person name="Stevens M.J.A."/>
            <person name="Stephan R."/>
        </authorList>
    </citation>
    <scope>NUCLEOTIDE SEQUENCE</scope>
    <source>
        <strain evidence="4">CF009</strain>
    </source>
</reference>
<proteinExistence type="predicted"/>
<feature type="domain" description="SLH" evidence="3">
    <location>
        <begin position="80"/>
        <end position="143"/>
    </location>
</feature>
<keyword evidence="1" id="KW-0677">Repeat</keyword>
<feature type="signal peptide" evidence="2">
    <location>
        <begin position="1"/>
        <end position="27"/>
    </location>
</feature>
<evidence type="ECO:0000256" key="1">
    <source>
        <dbReference type="ARBA" id="ARBA00022737"/>
    </source>
</evidence>
<dbReference type="Pfam" id="PF00395">
    <property type="entry name" value="SLH"/>
    <property type="match status" value="1"/>
</dbReference>
<dbReference type="InterPro" id="IPR001119">
    <property type="entry name" value="SLH_dom"/>
</dbReference>
<organism evidence="4 5">
    <name type="scientific">Clostridium estertheticum</name>
    <dbReference type="NCBI Taxonomy" id="238834"/>
    <lineage>
        <taxon>Bacteria</taxon>
        <taxon>Bacillati</taxon>
        <taxon>Bacillota</taxon>
        <taxon>Clostridia</taxon>
        <taxon>Eubacteriales</taxon>
        <taxon>Clostridiaceae</taxon>
        <taxon>Clostridium</taxon>
    </lineage>
</organism>
<keyword evidence="2" id="KW-0732">Signal</keyword>
<accession>A0AA47EJ99</accession>
<dbReference type="RefSeq" id="WP_268055944.1">
    <property type="nucleotide sequence ID" value="NZ_CP086239.1"/>
</dbReference>
<dbReference type="Proteomes" id="UP001164733">
    <property type="component" value="Chromosome"/>
</dbReference>
<gene>
    <name evidence="4" type="ORF">LL038_23420</name>
</gene>
<evidence type="ECO:0000313" key="4">
    <source>
        <dbReference type="EMBL" id="WAG60439.1"/>
    </source>
</evidence>
<dbReference type="PROSITE" id="PS51272">
    <property type="entry name" value="SLH"/>
    <property type="match status" value="1"/>
</dbReference>
<evidence type="ECO:0000259" key="3">
    <source>
        <dbReference type="PROSITE" id="PS51272"/>
    </source>
</evidence>
<dbReference type="AlphaFoldDB" id="A0AA47EJ99"/>
<evidence type="ECO:0000313" key="5">
    <source>
        <dbReference type="Proteomes" id="UP001164733"/>
    </source>
</evidence>
<evidence type="ECO:0000256" key="2">
    <source>
        <dbReference type="SAM" id="SignalP"/>
    </source>
</evidence>
<feature type="chain" id="PRO_5041355716" evidence="2">
    <location>
        <begin position="28"/>
        <end position="732"/>
    </location>
</feature>